<evidence type="ECO:0000256" key="1">
    <source>
        <dbReference type="SAM" id="MobiDB-lite"/>
    </source>
</evidence>
<dbReference type="EMBL" id="KL584725">
    <property type="protein sequence ID" value="KEQ68847.1"/>
    <property type="molecule type" value="Genomic_DNA"/>
</dbReference>
<feature type="region of interest" description="Disordered" evidence="1">
    <location>
        <begin position="82"/>
        <end position="168"/>
    </location>
</feature>
<dbReference type="AlphaFoldDB" id="A0A074WG45"/>
<dbReference type="Proteomes" id="UP000027730">
    <property type="component" value="Unassembled WGS sequence"/>
</dbReference>
<keyword evidence="3" id="KW-1185">Reference proteome</keyword>
<proteinExistence type="predicted"/>
<name>A0A074WG45_9PEZI</name>
<sequence length="184" mass="20630">MNPTTKSCSEVRNINLRDNIDFQEMTEFHDSLTSSTSVDYQSGHNYHNNMDWHHELAYQAIAQWSTLTIDEKMAATNARNKAFADAHKAKPQSDSTPEPGPVGESDRETFKMVDEKPSPPSPGSVHENPLSSMNVTHSHTSTGSSEDDNEVAVTNQQTSSHEDDMLPDSALARELRFHFDWLPE</sequence>
<dbReference type="GeneID" id="25417625"/>
<gene>
    <name evidence="2" type="ORF">M436DRAFT_86008</name>
</gene>
<evidence type="ECO:0000313" key="2">
    <source>
        <dbReference type="EMBL" id="KEQ68847.1"/>
    </source>
</evidence>
<organism evidence="2 3">
    <name type="scientific">Aureobasidium namibiae CBS 147.97</name>
    <dbReference type="NCBI Taxonomy" id="1043004"/>
    <lineage>
        <taxon>Eukaryota</taxon>
        <taxon>Fungi</taxon>
        <taxon>Dikarya</taxon>
        <taxon>Ascomycota</taxon>
        <taxon>Pezizomycotina</taxon>
        <taxon>Dothideomycetes</taxon>
        <taxon>Dothideomycetidae</taxon>
        <taxon>Dothideales</taxon>
        <taxon>Saccotheciaceae</taxon>
        <taxon>Aureobasidium</taxon>
    </lineage>
</organism>
<feature type="compositionally biased region" description="Polar residues" evidence="1">
    <location>
        <begin position="129"/>
        <end position="144"/>
    </location>
</feature>
<dbReference type="RefSeq" id="XP_013423078.1">
    <property type="nucleotide sequence ID" value="XM_013567624.1"/>
</dbReference>
<reference evidence="2 3" key="1">
    <citation type="journal article" date="2014" name="BMC Genomics">
        <title>Genome sequencing of four Aureobasidium pullulans varieties: biotechnological potential, stress tolerance, and description of new species.</title>
        <authorList>
            <person name="Gostin Ar C."/>
            <person name="Ohm R.A."/>
            <person name="Kogej T."/>
            <person name="Sonjak S."/>
            <person name="Turk M."/>
            <person name="Zajc J."/>
            <person name="Zalar P."/>
            <person name="Grube M."/>
            <person name="Sun H."/>
            <person name="Han J."/>
            <person name="Sharma A."/>
            <person name="Chiniquy J."/>
            <person name="Ngan C.Y."/>
            <person name="Lipzen A."/>
            <person name="Barry K."/>
            <person name="Grigoriev I.V."/>
            <person name="Gunde-Cimerman N."/>
        </authorList>
    </citation>
    <scope>NUCLEOTIDE SEQUENCE [LARGE SCALE GENOMIC DNA]</scope>
    <source>
        <strain evidence="2 3">CBS 147.97</strain>
    </source>
</reference>
<dbReference type="HOGENOM" id="CLU_1467883_0_0_1"/>
<protein>
    <submittedName>
        <fullName evidence="2">Uncharacterized protein</fullName>
    </submittedName>
</protein>
<accession>A0A074WG45</accession>
<evidence type="ECO:0000313" key="3">
    <source>
        <dbReference type="Proteomes" id="UP000027730"/>
    </source>
</evidence>
<feature type="compositionally biased region" description="Basic and acidic residues" evidence="1">
    <location>
        <begin position="104"/>
        <end position="117"/>
    </location>
</feature>